<keyword evidence="3" id="KW-1185">Reference proteome</keyword>
<evidence type="ECO:0000256" key="1">
    <source>
        <dbReference type="SAM" id="MobiDB-lite"/>
    </source>
</evidence>
<reference evidence="2 3" key="1">
    <citation type="journal article" date="2013" name="BMC Genomics">
        <title>The miniature genome of a carnivorous plant Genlisea aurea contains a low number of genes and short non-coding sequences.</title>
        <authorList>
            <person name="Leushkin E.V."/>
            <person name="Sutormin R.A."/>
            <person name="Nabieva E.R."/>
            <person name="Penin A.A."/>
            <person name="Kondrashov A.S."/>
            <person name="Logacheva M.D."/>
        </authorList>
    </citation>
    <scope>NUCLEOTIDE SEQUENCE [LARGE SCALE GENOMIC DNA]</scope>
</reference>
<gene>
    <name evidence="2" type="ORF">M569_16355</name>
</gene>
<dbReference type="AlphaFoldDB" id="S8C217"/>
<organism evidence="2 3">
    <name type="scientific">Genlisea aurea</name>
    <dbReference type="NCBI Taxonomy" id="192259"/>
    <lineage>
        <taxon>Eukaryota</taxon>
        <taxon>Viridiplantae</taxon>
        <taxon>Streptophyta</taxon>
        <taxon>Embryophyta</taxon>
        <taxon>Tracheophyta</taxon>
        <taxon>Spermatophyta</taxon>
        <taxon>Magnoliopsida</taxon>
        <taxon>eudicotyledons</taxon>
        <taxon>Gunneridae</taxon>
        <taxon>Pentapetalae</taxon>
        <taxon>asterids</taxon>
        <taxon>lamiids</taxon>
        <taxon>Lamiales</taxon>
        <taxon>Lentibulariaceae</taxon>
        <taxon>Genlisea</taxon>
    </lineage>
</organism>
<name>S8C217_9LAMI</name>
<evidence type="ECO:0000313" key="3">
    <source>
        <dbReference type="Proteomes" id="UP000015453"/>
    </source>
</evidence>
<feature type="region of interest" description="Disordered" evidence="1">
    <location>
        <begin position="19"/>
        <end position="48"/>
    </location>
</feature>
<accession>S8C217</accession>
<comment type="caution">
    <text evidence="2">The sequence shown here is derived from an EMBL/GenBank/DDBJ whole genome shotgun (WGS) entry which is preliminary data.</text>
</comment>
<proteinExistence type="predicted"/>
<sequence>MAKTEKVLSECFRCRNDTFASSKRRRPGEPRNNGERREKESIFRRETGGGEGLVEYPLKLHRQKKKWEFRVAQNGTKLGEDDSTSK</sequence>
<evidence type="ECO:0000313" key="2">
    <source>
        <dbReference type="EMBL" id="EPS58461.1"/>
    </source>
</evidence>
<feature type="compositionally biased region" description="Basic and acidic residues" evidence="1">
    <location>
        <begin position="27"/>
        <end position="48"/>
    </location>
</feature>
<dbReference type="Proteomes" id="UP000015453">
    <property type="component" value="Unassembled WGS sequence"/>
</dbReference>
<protein>
    <submittedName>
        <fullName evidence="2">Uncharacterized protein</fullName>
    </submittedName>
</protein>
<dbReference type="EMBL" id="AUSU01009199">
    <property type="protein sequence ID" value="EPS58461.1"/>
    <property type="molecule type" value="Genomic_DNA"/>
</dbReference>